<dbReference type="EMBL" id="CAJNJQ010006509">
    <property type="protein sequence ID" value="CAE7230010.1"/>
    <property type="molecule type" value="Genomic_DNA"/>
</dbReference>
<dbReference type="Gene3D" id="3.30.300.90">
    <property type="entry name" value="BolA-like"/>
    <property type="match status" value="1"/>
</dbReference>
<evidence type="ECO:0000256" key="1">
    <source>
        <dbReference type="ARBA" id="ARBA00005578"/>
    </source>
</evidence>
<name>A0A8H3EE18_9AGAM</name>
<evidence type="ECO:0000313" key="4">
    <source>
        <dbReference type="Proteomes" id="UP000663827"/>
    </source>
</evidence>
<reference evidence="3" key="1">
    <citation type="submission" date="2021-01" db="EMBL/GenBank/DDBJ databases">
        <authorList>
            <person name="Kaushik A."/>
        </authorList>
    </citation>
    <scope>NUCLEOTIDE SEQUENCE</scope>
    <source>
        <strain evidence="3">AG5</strain>
    </source>
</reference>
<evidence type="ECO:0000256" key="2">
    <source>
        <dbReference type="RuleBase" id="RU003860"/>
    </source>
</evidence>
<protein>
    <recommendedName>
        <fullName evidence="5">Bola-like protein</fullName>
    </recommendedName>
</protein>
<organism evidence="3 4">
    <name type="scientific">Rhizoctonia solani</name>
    <dbReference type="NCBI Taxonomy" id="456999"/>
    <lineage>
        <taxon>Eukaryota</taxon>
        <taxon>Fungi</taxon>
        <taxon>Dikarya</taxon>
        <taxon>Basidiomycota</taxon>
        <taxon>Agaricomycotina</taxon>
        <taxon>Agaricomycetes</taxon>
        <taxon>Cantharellales</taxon>
        <taxon>Ceratobasidiaceae</taxon>
        <taxon>Rhizoctonia</taxon>
    </lineage>
</organism>
<dbReference type="InterPro" id="IPR036065">
    <property type="entry name" value="BolA-like_sf"/>
</dbReference>
<dbReference type="PANTHER" id="PTHR46188">
    <property type="entry name" value="BOLA-LIKE PROTEIN 3"/>
    <property type="match status" value="1"/>
</dbReference>
<accession>A0A8H3EE18</accession>
<dbReference type="AlphaFoldDB" id="A0A8H3EE18"/>
<dbReference type="InterPro" id="IPR052275">
    <property type="entry name" value="Mt_Fe-S_assembly_factor"/>
</dbReference>
<comment type="caution">
    <text evidence="3">The sequence shown here is derived from an EMBL/GenBank/DDBJ whole genome shotgun (WGS) entry which is preliminary data.</text>
</comment>
<comment type="similarity">
    <text evidence="1 2">Belongs to the BolA/IbaG family.</text>
</comment>
<dbReference type="Pfam" id="PF01722">
    <property type="entry name" value="BolA"/>
    <property type="match status" value="1"/>
</dbReference>
<evidence type="ECO:0000313" key="3">
    <source>
        <dbReference type="EMBL" id="CAE7230010.1"/>
    </source>
</evidence>
<dbReference type="PANTHER" id="PTHR46188:SF1">
    <property type="entry name" value="BOLA-LIKE PROTEIN 3"/>
    <property type="match status" value="1"/>
</dbReference>
<dbReference type="InterPro" id="IPR002634">
    <property type="entry name" value="BolA"/>
</dbReference>
<dbReference type="Proteomes" id="UP000663827">
    <property type="component" value="Unassembled WGS sequence"/>
</dbReference>
<sequence>MRRALVWRNFRPYIGLSRSFTASSITRAAAPQRSLTEGEQMVFEKLNAKFQPSSLDVEDVSGGCGTFYAISITSTVFKGLPMVKQHKLVTEELKQEIAGFHGLQVRRISWNPPYKNEGGIASLDPIIVFVFAEA</sequence>
<gene>
    <name evidence="3" type="ORF">RDB_LOCUS184071</name>
</gene>
<proteinExistence type="inferred from homology"/>
<dbReference type="SUPFAM" id="SSF82657">
    <property type="entry name" value="BolA-like"/>
    <property type="match status" value="1"/>
</dbReference>
<dbReference type="GO" id="GO:0005759">
    <property type="term" value="C:mitochondrial matrix"/>
    <property type="evidence" value="ECO:0007669"/>
    <property type="project" value="TreeGrafter"/>
</dbReference>
<evidence type="ECO:0008006" key="5">
    <source>
        <dbReference type="Google" id="ProtNLM"/>
    </source>
</evidence>